<dbReference type="GO" id="GO:0019825">
    <property type="term" value="F:oxygen binding"/>
    <property type="evidence" value="ECO:0007669"/>
    <property type="project" value="InterPro"/>
</dbReference>
<name>A0A5B7X615_9FLAO</name>
<dbReference type="KEGG" id="afla:FHG64_12050"/>
<dbReference type="RefSeq" id="WP_139066635.1">
    <property type="nucleotide sequence ID" value="NZ_CP040812.1"/>
</dbReference>
<dbReference type="OrthoDB" id="25954at2"/>
<gene>
    <name evidence="1" type="ORF">FHG64_12050</name>
</gene>
<reference evidence="1 2" key="1">
    <citation type="submission" date="2019-06" db="EMBL/GenBank/DDBJ databases">
        <title>Complete genome sequence of Antarcticibacterium flavum KCTC 52984T from an Antarctic marine sediment.</title>
        <authorList>
            <person name="Lee Y.M."/>
            <person name="Shin S.C."/>
        </authorList>
    </citation>
    <scope>NUCLEOTIDE SEQUENCE [LARGE SCALE GENOMIC DNA]</scope>
    <source>
        <strain evidence="1 2">KCTC 52984</strain>
    </source>
</reference>
<dbReference type="Gene3D" id="1.10.490.10">
    <property type="entry name" value="Globins"/>
    <property type="match status" value="1"/>
</dbReference>
<dbReference type="EMBL" id="CP040812">
    <property type="protein sequence ID" value="QCY70073.1"/>
    <property type="molecule type" value="Genomic_DNA"/>
</dbReference>
<organism evidence="1 2">
    <name type="scientific">Antarcticibacterium flavum</name>
    <dbReference type="NCBI Taxonomy" id="2058175"/>
    <lineage>
        <taxon>Bacteria</taxon>
        <taxon>Pseudomonadati</taxon>
        <taxon>Bacteroidota</taxon>
        <taxon>Flavobacteriia</taxon>
        <taxon>Flavobacteriales</taxon>
        <taxon>Flavobacteriaceae</taxon>
        <taxon>Antarcticibacterium</taxon>
    </lineage>
</organism>
<dbReference type="AlphaFoldDB" id="A0A5B7X615"/>
<dbReference type="GO" id="GO:0020037">
    <property type="term" value="F:heme binding"/>
    <property type="evidence" value="ECO:0007669"/>
    <property type="project" value="InterPro"/>
</dbReference>
<protein>
    <submittedName>
        <fullName evidence="1">Group III truncated hemoglobin</fullName>
    </submittedName>
</protein>
<keyword evidence="2" id="KW-1185">Reference proteome</keyword>
<sequence length="128" mass="15416">MKEDIQNRGDVFALVSAFYTKVRANKEIGAFFNETIHDWPEHLEKLTDFWESNLFMVSKFKGNPMRAHKMVDRTFDHTIEQKHFGEWLNMWYQTIDEMFEGERANIAKNRARNMAHNIFMNMYMSRGR</sequence>
<evidence type="ECO:0000313" key="1">
    <source>
        <dbReference type="EMBL" id="QCY70073.1"/>
    </source>
</evidence>
<dbReference type="CDD" id="cd08916">
    <property type="entry name" value="TrHb3_P"/>
    <property type="match status" value="1"/>
</dbReference>
<accession>A0A5B7X615</accession>
<dbReference type="InterPro" id="IPR009050">
    <property type="entry name" value="Globin-like_sf"/>
</dbReference>
<dbReference type="InterPro" id="IPR012292">
    <property type="entry name" value="Globin/Proto"/>
</dbReference>
<evidence type="ECO:0000313" key="2">
    <source>
        <dbReference type="Proteomes" id="UP000309016"/>
    </source>
</evidence>
<dbReference type="SUPFAM" id="SSF46458">
    <property type="entry name" value="Globin-like"/>
    <property type="match status" value="1"/>
</dbReference>
<proteinExistence type="predicted"/>
<dbReference type="Proteomes" id="UP000309016">
    <property type="component" value="Chromosome"/>
</dbReference>